<keyword evidence="3" id="KW-1185">Reference proteome</keyword>
<accession>A0A1H2PQM2</accession>
<evidence type="ECO:0000313" key="2">
    <source>
        <dbReference type="EMBL" id="SDV49135.1"/>
    </source>
</evidence>
<dbReference type="AlphaFoldDB" id="A0A1H2PQM2"/>
<organism evidence="2 3">
    <name type="scientific">Chitinasiproducens palmae</name>
    <dbReference type="NCBI Taxonomy" id="1770053"/>
    <lineage>
        <taxon>Bacteria</taxon>
        <taxon>Pseudomonadati</taxon>
        <taxon>Pseudomonadota</taxon>
        <taxon>Betaproteobacteria</taxon>
        <taxon>Burkholderiales</taxon>
        <taxon>Burkholderiaceae</taxon>
        <taxon>Chitinasiproducens</taxon>
    </lineage>
</organism>
<proteinExistence type="predicted"/>
<keyword evidence="1" id="KW-0472">Membrane</keyword>
<name>A0A1H2PQM2_9BURK</name>
<feature type="transmembrane region" description="Helical" evidence="1">
    <location>
        <begin position="12"/>
        <end position="31"/>
    </location>
</feature>
<gene>
    <name evidence="2" type="ORF">SAMN05216551_10794</name>
</gene>
<dbReference type="Proteomes" id="UP000243719">
    <property type="component" value="Unassembled WGS sequence"/>
</dbReference>
<keyword evidence="1" id="KW-1133">Transmembrane helix</keyword>
<evidence type="ECO:0000256" key="1">
    <source>
        <dbReference type="SAM" id="Phobius"/>
    </source>
</evidence>
<reference evidence="3" key="1">
    <citation type="submission" date="2016-09" db="EMBL/GenBank/DDBJ databases">
        <authorList>
            <person name="Varghese N."/>
            <person name="Submissions S."/>
        </authorList>
    </citation>
    <scope>NUCLEOTIDE SEQUENCE [LARGE SCALE GENOMIC DNA]</scope>
    <source>
        <strain evidence="3">JS23</strain>
    </source>
</reference>
<keyword evidence="1" id="KW-0812">Transmembrane</keyword>
<evidence type="ECO:0000313" key="3">
    <source>
        <dbReference type="Proteomes" id="UP000243719"/>
    </source>
</evidence>
<sequence length="50" mass="5400">MSSKKPKSDPTRGVAVIIILAVLFVLGALLYNAHKGKAEYDSEQQAPSTR</sequence>
<protein>
    <submittedName>
        <fullName evidence="2">Uncharacterized protein</fullName>
    </submittedName>
</protein>
<dbReference type="RefSeq" id="WP_170845139.1">
    <property type="nucleotide sequence ID" value="NZ_FNLO01000007.1"/>
</dbReference>
<dbReference type="EMBL" id="FNLO01000007">
    <property type="protein sequence ID" value="SDV49135.1"/>
    <property type="molecule type" value="Genomic_DNA"/>
</dbReference>